<dbReference type="HOGENOM" id="CLU_725400_0_0_0"/>
<dbReference type="Proteomes" id="UP000010798">
    <property type="component" value="Chromosome"/>
</dbReference>
<evidence type="ECO:0000256" key="3">
    <source>
        <dbReference type="PROSITE-ProRule" id="PRU00339"/>
    </source>
</evidence>
<dbReference type="AlphaFoldDB" id="L0DQA6"/>
<name>L0DQA6_SINAD</name>
<dbReference type="STRING" id="886293.Sinac_6984"/>
<dbReference type="InterPro" id="IPR019734">
    <property type="entry name" value="TPR_rpt"/>
</dbReference>
<evidence type="ECO:0000256" key="1">
    <source>
        <dbReference type="ARBA" id="ARBA00022737"/>
    </source>
</evidence>
<dbReference type="Pfam" id="PF14559">
    <property type="entry name" value="TPR_19"/>
    <property type="match status" value="1"/>
</dbReference>
<keyword evidence="1" id="KW-0677">Repeat</keyword>
<dbReference type="Pfam" id="PF13432">
    <property type="entry name" value="TPR_16"/>
    <property type="match status" value="1"/>
</dbReference>
<feature type="repeat" description="TPR" evidence="3">
    <location>
        <begin position="143"/>
        <end position="176"/>
    </location>
</feature>
<sequence>MITKSNYKNTFFSILAIFAFGTPCLAVERESPAHETAKLIDAGRYREALSLLEKGDSQAEKDLEARTLLARAYLGTGRYREAETTLAKPGAGVADPAALEILARAAEAQGNLDRAIGLMTEAVEAKRKSLASTETVEGASALAEYRTRLGELAFRAGRLDPAKEQFQKAVSLVNQAHAKLHEQGIPHDESDPRMFAAGATAGLAQVYAAKGDNARAERTWRGVAARASDPTSLANLAAFSLAKNDPKTARRHFDRALRLSENKPAYRRARALILIDRGETSDEALTLAEAAYKDGPDIYARDTLAWVLHRRGDTGRAWEILGPALTVGTRDPLVLYHAGAIAQALGKREDAKRLLAQALATNPAFDPVAARDAQQALERLR</sequence>
<gene>
    <name evidence="4" type="ordered locus">Sinac_6984</name>
</gene>
<dbReference type="Gene3D" id="1.25.40.10">
    <property type="entry name" value="Tetratricopeptide repeat domain"/>
    <property type="match status" value="3"/>
</dbReference>
<reference evidence="4 5" key="1">
    <citation type="submission" date="2012-02" db="EMBL/GenBank/DDBJ databases">
        <title>Complete sequence of chromosome of Singulisphaera acidiphila DSM 18658.</title>
        <authorList>
            <consortium name="US DOE Joint Genome Institute (JGI-PGF)"/>
            <person name="Lucas S."/>
            <person name="Copeland A."/>
            <person name="Lapidus A."/>
            <person name="Glavina del Rio T."/>
            <person name="Dalin E."/>
            <person name="Tice H."/>
            <person name="Bruce D."/>
            <person name="Goodwin L."/>
            <person name="Pitluck S."/>
            <person name="Peters L."/>
            <person name="Ovchinnikova G."/>
            <person name="Chertkov O."/>
            <person name="Kyrpides N."/>
            <person name="Mavromatis K."/>
            <person name="Ivanova N."/>
            <person name="Brettin T."/>
            <person name="Detter J.C."/>
            <person name="Han C."/>
            <person name="Larimer F."/>
            <person name="Land M."/>
            <person name="Hauser L."/>
            <person name="Markowitz V."/>
            <person name="Cheng J.-F."/>
            <person name="Hugenholtz P."/>
            <person name="Woyke T."/>
            <person name="Wu D."/>
            <person name="Tindall B."/>
            <person name="Pomrenke H."/>
            <person name="Brambilla E."/>
            <person name="Klenk H.-P."/>
            <person name="Eisen J.A."/>
        </authorList>
    </citation>
    <scope>NUCLEOTIDE SEQUENCE [LARGE SCALE GENOMIC DNA]</scope>
    <source>
        <strain evidence="5">ATCC BAA-1392 / DSM 18658 / VKM B-2454 / MOB10</strain>
    </source>
</reference>
<organism evidence="4 5">
    <name type="scientific">Singulisphaera acidiphila (strain ATCC BAA-1392 / DSM 18658 / VKM B-2454 / MOB10)</name>
    <dbReference type="NCBI Taxonomy" id="886293"/>
    <lineage>
        <taxon>Bacteria</taxon>
        <taxon>Pseudomonadati</taxon>
        <taxon>Planctomycetota</taxon>
        <taxon>Planctomycetia</taxon>
        <taxon>Isosphaerales</taxon>
        <taxon>Isosphaeraceae</taxon>
        <taxon>Singulisphaera</taxon>
    </lineage>
</organism>
<dbReference type="OrthoDB" id="263673at2"/>
<accession>L0DQA6</accession>
<dbReference type="KEGG" id="saci:Sinac_6984"/>
<dbReference type="GO" id="GO:0042802">
    <property type="term" value="F:identical protein binding"/>
    <property type="evidence" value="ECO:0007669"/>
    <property type="project" value="InterPro"/>
</dbReference>
<dbReference type="PROSITE" id="PS50005">
    <property type="entry name" value="TPR"/>
    <property type="match status" value="1"/>
</dbReference>
<dbReference type="RefSeq" id="WP_015250112.1">
    <property type="nucleotide sequence ID" value="NC_019892.1"/>
</dbReference>
<dbReference type="PANTHER" id="PTHR45586">
    <property type="entry name" value="TPR REPEAT-CONTAINING PROTEIN PA4667"/>
    <property type="match status" value="1"/>
</dbReference>
<evidence type="ECO:0000313" key="5">
    <source>
        <dbReference type="Proteomes" id="UP000010798"/>
    </source>
</evidence>
<dbReference type="EMBL" id="CP003364">
    <property type="protein sequence ID" value="AGA31040.1"/>
    <property type="molecule type" value="Genomic_DNA"/>
</dbReference>
<proteinExistence type="predicted"/>
<keyword evidence="5" id="KW-1185">Reference proteome</keyword>
<dbReference type="Pfam" id="PF13181">
    <property type="entry name" value="TPR_8"/>
    <property type="match status" value="1"/>
</dbReference>
<dbReference type="InterPro" id="IPR051012">
    <property type="entry name" value="CellSynth/LPSAsmb/PSIAsmb"/>
</dbReference>
<dbReference type="InterPro" id="IPR011990">
    <property type="entry name" value="TPR-like_helical_dom_sf"/>
</dbReference>
<dbReference type="InterPro" id="IPR011717">
    <property type="entry name" value="TPR-4"/>
</dbReference>
<evidence type="ECO:0000256" key="2">
    <source>
        <dbReference type="ARBA" id="ARBA00022803"/>
    </source>
</evidence>
<protein>
    <submittedName>
        <fullName evidence="4">Thioredoxin domain-containing protein</fullName>
    </submittedName>
</protein>
<dbReference type="SUPFAM" id="SSF48452">
    <property type="entry name" value="TPR-like"/>
    <property type="match status" value="2"/>
</dbReference>
<keyword evidence="2 3" id="KW-0802">TPR repeat</keyword>
<dbReference type="SMART" id="SM00028">
    <property type="entry name" value="TPR"/>
    <property type="match status" value="4"/>
</dbReference>
<evidence type="ECO:0000313" key="4">
    <source>
        <dbReference type="EMBL" id="AGA31040.1"/>
    </source>
</evidence>
<dbReference type="eggNOG" id="COG0457">
    <property type="taxonomic scope" value="Bacteria"/>
</dbReference>
<dbReference type="Pfam" id="PF07721">
    <property type="entry name" value="TPR_4"/>
    <property type="match status" value="2"/>
</dbReference>
<dbReference type="PANTHER" id="PTHR45586:SF1">
    <property type="entry name" value="LIPOPOLYSACCHARIDE ASSEMBLY PROTEIN B"/>
    <property type="match status" value="1"/>
</dbReference>